<feature type="region of interest" description="Disordered" evidence="1">
    <location>
        <begin position="1"/>
        <end position="57"/>
    </location>
</feature>
<dbReference type="InterPro" id="IPR044688">
    <property type="entry name" value="SCI-1-like"/>
</dbReference>
<name>A0A7S3LQS1_9STRA</name>
<organism evidence="2">
    <name type="scientific">Aplanochytrium stocchinoi</name>
    <dbReference type="NCBI Taxonomy" id="215587"/>
    <lineage>
        <taxon>Eukaryota</taxon>
        <taxon>Sar</taxon>
        <taxon>Stramenopiles</taxon>
        <taxon>Bigyra</taxon>
        <taxon>Labyrinthulomycetes</taxon>
        <taxon>Thraustochytrida</taxon>
        <taxon>Thraustochytriidae</taxon>
        <taxon>Aplanochytrium</taxon>
    </lineage>
</organism>
<feature type="region of interest" description="Disordered" evidence="1">
    <location>
        <begin position="158"/>
        <end position="196"/>
    </location>
</feature>
<evidence type="ECO:0000313" key="2">
    <source>
        <dbReference type="EMBL" id="CAE0439215.1"/>
    </source>
</evidence>
<dbReference type="EMBL" id="HBIN01012534">
    <property type="protein sequence ID" value="CAE0439215.1"/>
    <property type="molecule type" value="Transcribed_RNA"/>
</dbReference>
<feature type="compositionally biased region" description="Basic residues" evidence="1">
    <location>
        <begin position="8"/>
        <end position="39"/>
    </location>
</feature>
<proteinExistence type="predicted"/>
<protein>
    <submittedName>
        <fullName evidence="2">Uncharacterized protein</fullName>
    </submittedName>
</protein>
<dbReference type="PANTHER" id="PTHR34117:SF1">
    <property type="entry name" value="STYLE CELL-CYCLE INHIBITOR 1"/>
    <property type="match status" value="1"/>
</dbReference>
<reference evidence="2" key="1">
    <citation type="submission" date="2021-01" db="EMBL/GenBank/DDBJ databases">
        <authorList>
            <person name="Corre E."/>
            <person name="Pelletier E."/>
            <person name="Niang G."/>
            <person name="Scheremetjew M."/>
            <person name="Finn R."/>
            <person name="Kale V."/>
            <person name="Holt S."/>
            <person name="Cochrane G."/>
            <person name="Meng A."/>
            <person name="Brown T."/>
            <person name="Cohen L."/>
        </authorList>
    </citation>
    <scope>NUCLEOTIDE SEQUENCE</scope>
    <source>
        <strain evidence="2">GSBS06</strain>
    </source>
</reference>
<sequence>MGSSSKHSTSHRSNKKKKKSSKKDSKKHHSHKKERKRKDKDKDKESRSRKSENEHSVENPITVDDYYNKNAEFRIWLNNSKGIHFSDCNEPRKYFEKFVKAWNKGKLDKMIYQGHIPAELRVASMSKHSWGFENKLNDQEQLDISALAERVDRETDFIKLNKNNPVTRARPANSDNAQQQQDHDEESNSKKRRRLD</sequence>
<feature type="compositionally biased region" description="Basic and acidic residues" evidence="1">
    <location>
        <begin position="40"/>
        <end position="57"/>
    </location>
</feature>
<accession>A0A7S3LQS1</accession>
<gene>
    <name evidence="2" type="ORF">ASTO00021_LOCUS9434</name>
</gene>
<dbReference type="AlphaFoldDB" id="A0A7S3LQS1"/>
<dbReference type="PANTHER" id="PTHR34117">
    <property type="entry name" value="STYLE CELL-CYCLE INHIBITOR 1"/>
    <property type="match status" value="1"/>
</dbReference>
<evidence type="ECO:0000256" key="1">
    <source>
        <dbReference type="SAM" id="MobiDB-lite"/>
    </source>
</evidence>